<proteinExistence type="predicted"/>
<name>A0A6M3LRA7_9ZZZZ</name>
<reference evidence="1" key="1">
    <citation type="submission" date="2020-03" db="EMBL/GenBank/DDBJ databases">
        <title>The deep terrestrial virosphere.</title>
        <authorList>
            <person name="Holmfeldt K."/>
            <person name="Nilsson E."/>
            <person name="Simone D."/>
            <person name="Lopez-Fernandez M."/>
            <person name="Wu X."/>
            <person name="de Brujin I."/>
            <person name="Lundin D."/>
            <person name="Andersson A."/>
            <person name="Bertilsson S."/>
            <person name="Dopson M."/>
        </authorList>
    </citation>
    <scope>NUCLEOTIDE SEQUENCE</scope>
    <source>
        <strain evidence="1">MM415B05855</strain>
    </source>
</reference>
<protein>
    <submittedName>
        <fullName evidence="1">Uncharacterized protein</fullName>
    </submittedName>
</protein>
<sequence length="173" mass="19887">MTSHYRHLSLTDLAMEMQEVPKEYRHQITPVGLLDFQMRHQWTQQPLMGKLRCYVKALWENYRKGRCLMGDCGCGQGKVARRLSMEVVERDKRIRDLELKLEAVSLSLAARRARVEYLEAENASLRRVRDAAMAVWQSINAATVAGGPDVRTNDSEVIELYRAMCTEGKDGER</sequence>
<dbReference type="AlphaFoldDB" id="A0A6M3LRA7"/>
<evidence type="ECO:0000313" key="1">
    <source>
        <dbReference type="EMBL" id="QJA97916.1"/>
    </source>
</evidence>
<accession>A0A6M3LRA7</accession>
<gene>
    <name evidence="1" type="ORF">MM415B05855_0007</name>
</gene>
<dbReference type="EMBL" id="MT143536">
    <property type="protein sequence ID" value="QJA97916.1"/>
    <property type="molecule type" value="Genomic_DNA"/>
</dbReference>
<organism evidence="1">
    <name type="scientific">viral metagenome</name>
    <dbReference type="NCBI Taxonomy" id="1070528"/>
    <lineage>
        <taxon>unclassified sequences</taxon>
        <taxon>metagenomes</taxon>
        <taxon>organismal metagenomes</taxon>
    </lineage>
</organism>